<organism evidence="4 5">
    <name type="scientific">Molorchus minor</name>
    <dbReference type="NCBI Taxonomy" id="1323400"/>
    <lineage>
        <taxon>Eukaryota</taxon>
        <taxon>Metazoa</taxon>
        <taxon>Ecdysozoa</taxon>
        <taxon>Arthropoda</taxon>
        <taxon>Hexapoda</taxon>
        <taxon>Insecta</taxon>
        <taxon>Pterygota</taxon>
        <taxon>Neoptera</taxon>
        <taxon>Endopterygota</taxon>
        <taxon>Coleoptera</taxon>
        <taxon>Polyphaga</taxon>
        <taxon>Cucujiformia</taxon>
        <taxon>Chrysomeloidea</taxon>
        <taxon>Cerambycidae</taxon>
        <taxon>Lamiinae</taxon>
        <taxon>Monochamini</taxon>
        <taxon>Molorchus</taxon>
    </lineage>
</organism>
<keyword evidence="1 2" id="KW-0808">Transferase</keyword>
<dbReference type="InterPro" id="IPR032821">
    <property type="entry name" value="PKS_assoc"/>
</dbReference>
<dbReference type="Gene3D" id="3.40.47.10">
    <property type="match status" value="1"/>
</dbReference>
<dbReference type="InterPro" id="IPR050091">
    <property type="entry name" value="PKS_NRPS_Biosynth_Enz"/>
</dbReference>
<evidence type="ECO:0000313" key="5">
    <source>
        <dbReference type="Proteomes" id="UP001162164"/>
    </source>
</evidence>
<dbReference type="Proteomes" id="UP001162164">
    <property type="component" value="Unassembled WGS sequence"/>
</dbReference>
<comment type="caution">
    <text evidence="4">The sequence shown here is derived from an EMBL/GenBank/DDBJ whole genome shotgun (WGS) entry which is preliminary data.</text>
</comment>
<comment type="similarity">
    <text evidence="2">Belongs to the thiolase-like superfamily. Beta-ketoacyl-ACP synthases family.</text>
</comment>
<dbReference type="PANTHER" id="PTHR43775:SF23">
    <property type="entry name" value="FATTY ACID SYNTHASE 3"/>
    <property type="match status" value="1"/>
</dbReference>
<evidence type="ECO:0000259" key="3">
    <source>
        <dbReference type="PROSITE" id="PS52004"/>
    </source>
</evidence>
<name>A0ABQ9JUZ4_9CUCU</name>
<dbReference type="CDD" id="cd00833">
    <property type="entry name" value="PKS"/>
    <property type="match status" value="1"/>
</dbReference>
<reference evidence="4" key="1">
    <citation type="journal article" date="2023" name="Insect Mol. Biol.">
        <title>Genome sequencing provides insights into the evolution of gene families encoding plant cell wall-degrading enzymes in longhorned beetles.</title>
        <authorList>
            <person name="Shin N.R."/>
            <person name="Okamura Y."/>
            <person name="Kirsch R."/>
            <person name="Pauchet Y."/>
        </authorList>
    </citation>
    <scope>NUCLEOTIDE SEQUENCE</scope>
    <source>
        <strain evidence="4">MMC_N1</strain>
    </source>
</reference>
<dbReference type="InterPro" id="IPR020841">
    <property type="entry name" value="PKS_Beta-ketoAc_synthase_dom"/>
</dbReference>
<dbReference type="InterPro" id="IPR014030">
    <property type="entry name" value="Ketoacyl_synth_N"/>
</dbReference>
<keyword evidence="5" id="KW-1185">Reference proteome</keyword>
<dbReference type="Pfam" id="PF16197">
    <property type="entry name" value="KAsynt_C_assoc"/>
    <property type="match status" value="1"/>
</dbReference>
<protein>
    <recommendedName>
        <fullName evidence="3">Ketosynthase family 3 (KS3) domain-containing protein</fullName>
    </recommendedName>
</protein>
<dbReference type="Gene3D" id="3.30.70.3290">
    <property type="match status" value="1"/>
</dbReference>
<gene>
    <name evidence="4" type="ORF">NQ317_011296</name>
</gene>
<dbReference type="Pfam" id="PF02801">
    <property type="entry name" value="Ketoacyl-synt_C"/>
    <property type="match status" value="1"/>
</dbReference>
<dbReference type="InterPro" id="IPR001227">
    <property type="entry name" value="Ac_transferase_dom_sf"/>
</dbReference>
<dbReference type="SMART" id="SM00825">
    <property type="entry name" value="PKS_KS"/>
    <property type="match status" value="1"/>
</dbReference>
<dbReference type="Pfam" id="PF00109">
    <property type="entry name" value="ketoacyl-synt"/>
    <property type="match status" value="1"/>
</dbReference>
<proteinExistence type="inferred from homology"/>
<dbReference type="EMBL" id="JAPWTJ010000142">
    <property type="protein sequence ID" value="KAJ8982150.1"/>
    <property type="molecule type" value="Genomic_DNA"/>
</dbReference>
<dbReference type="SUPFAM" id="SSF53901">
    <property type="entry name" value="Thiolase-like"/>
    <property type="match status" value="1"/>
</dbReference>
<dbReference type="InterPro" id="IPR018201">
    <property type="entry name" value="Ketoacyl_synth_AS"/>
</dbReference>
<dbReference type="Gene3D" id="3.40.366.10">
    <property type="entry name" value="Malonyl-Coenzyme A Acyl Carrier Protein, domain 2"/>
    <property type="match status" value="1"/>
</dbReference>
<dbReference type="PROSITE" id="PS00606">
    <property type="entry name" value="KS3_1"/>
    <property type="match status" value="1"/>
</dbReference>
<evidence type="ECO:0000313" key="4">
    <source>
        <dbReference type="EMBL" id="KAJ8982150.1"/>
    </source>
</evidence>
<accession>A0ABQ9JUZ4</accession>
<feature type="domain" description="Ketosynthase family 3 (KS3)" evidence="3">
    <location>
        <begin position="66"/>
        <end position="488"/>
    </location>
</feature>
<dbReference type="PROSITE" id="PS52004">
    <property type="entry name" value="KS3_2"/>
    <property type="match status" value="1"/>
</dbReference>
<dbReference type="InterPro" id="IPR016039">
    <property type="entry name" value="Thiolase-like"/>
</dbReference>
<sequence>MDQQDISGVNGRPHILGGRILSTQSPDEEVVISVKTESLCCMRFTADPLGAPLDLSLGCTLVTLIFGSELYRGLSGAFPNSKNIHEFRDHLLNKENMVTPNKRWDDFHPEIPKYAGTIPDITKFDSGFFCATPFSYLIWNKTFCVGVHERQSNSLDALARLVLEKTVEAIFDAGLHPSDLEGTKTGVFMAASCSENDRTCFTERLWPQIYTMTGAPRSMIAHRVSYFLKLKGPSYVTDTACSSSLSALEHAFRSIRIGEVDMAIVGGVQLCLLPFVTLQFARLGVLSKTGFSKVFDSSADGYLRSEAVGVIILQKMKNAKRVYARVVHAKSNCDGYKERGITFPSKDDQVELLNEFYEESMVAKDDLSFVEAHGTGTFVGDPEEGKAIDEALAQNRKKPLVIGSVKSNIGHTEPVSGICSIVKCIIAMETGYIPPNLHFEHPHESIRGLVEGRMRVATEKTPFEVDKGLMGVNSFGFGGANCHVLLQTRAKRKMNKGVPSDNLPRLVCLSGRTEEAVNCLCEEISANVLDVEHIRLLHDVFRKDINGHLYRGYIIMSKSGEIARSIQFSLGSEILLPLYIVFGDLMNWQEVGGQLLELPIFAEHLKKFQECISRKGINILKAFKNNKKLVLDEIIMGEPGRSDWNQ</sequence>
<evidence type="ECO:0000256" key="2">
    <source>
        <dbReference type="RuleBase" id="RU003694"/>
    </source>
</evidence>
<dbReference type="InterPro" id="IPR014031">
    <property type="entry name" value="Ketoacyl_synth_C"/>
</dbReference>
<evidence type="ECO:0000256" key="1">
    <source>
        <dbReference type="ARBA" id="ARBA00022679"/>
    </source>
</evidence>
<dbReference type="PANTHER" id="PTHR43775">
    <property type="entry name" value="FATTY ACID SYNTHASE"/>
    <property type="match status" value="1"/>
</dbReference>